<gene>
    <name evidence="7" type="ORF">SAMN05421547_14538</name>
</gene>
<reference evidence="7 8" key="1">
    <citation type="submission" date="2016-10" db="EMBL/GenBank/DDBJ databases">
        <authorList>
            <person name="de Groot N.N."/>
        </authorList>
    </citation>
    <scope>NUCLEOTIDE SEQUENCE [LARGE SCALE GENOMIC DNA]</scope>
    <source>
        <strain evidence="7 8">LMG 24775</strain>
    </source>
</reference>
<comment type="catalytic activity">
    <reaction evidence="1">
        <text>ATP + protein L-histidine = ADP + protein N-phospho-L-histidine.</text>
        <dbReference type="EC" id="2.7.13.3"/>
    </reaction>
</comment>
<accession>A0A1H3UIM8</accession>
<evidence type="ECO:0000259" key="6">
    <source>
        <dbReference type="PROSITE" id="PS50109"/>
    </source>
</evidence>
<organism evidence="7 8">
    <name type="scientific">Delftia lacustris</name>
    <dbReference type="NCBI Taxonomy" id="558537"/>
    <lineage>
        <taxon>Bacteria</taxon>
        <taxon>Pseudomonadati</taxon>
        <taxon>Pseudomonadota</taxon>
        <taxon>Betaproteobacteria</taxon>
        <taxon>Burkholderiales</taxon>
        <taxon>Comamonadaceae</taxon>
        <taxon>Delftia</taxon>
    </lineage>
</organism>
<name>A0A1H3UIM8_9BURK</name>
<dbReference type="SMART" id="SM00387">
    <property type="entry name" value="HATPase_c"/>
    <property type="match status" value="1"/>
</dbReference>
<dbReference type="Proteomes" id="UP000183417">
    <property type="component" value="Unassembled WGS sequence"/>
</dbReference>
<keyword evidence="3" id="KW-0808">Transferase</keyword>
<feature type="domain" description="Histidine kinase" evidence="6">
    <location>
        <begin position="1"/>
        <end position="76"/>
    </location>
</feature>
<dbReference type="GO" id="GO:0004673">
    <property type="term" value="F:protein histidine kinase activity"/>
    <property type="evidence" value="ECO:0007669"/>
    <property type="project" value="UniProtKB-EC"/>
</dbReference>
<dbReference type="InterPro" id="IPR004358">
    <property type="entry name" value="Sig_transdc_His_kin-like_C"/>
</dbReference>
<evidence type="ECO:0000256" key="2">
    <source>
        <dbReference type="ARBA" id="ARBA00012438"/>
    </source>
</evidence>
<keyword evidence="5" id="KW-0902">Two-component regulatory system</keyword>
<dbReference type="InterPro" id="IPR050736">
    <property type="entry name" value="Sensor_HK_Regulatory"/>
</dbReference>
<evidence type="ECO:0000313" key="7">
    <source>
        <dbReference type="EMBL" id="SDZ61871.1"/>
    </source>
</evidence>
<evidence type="ECO:0000256" key="5">
    <source>
        <dbReference type="ARBA" id="ARBA00023012"/>
    </source>
</evidence>
<keyword evidence="4 7" id="KW-0418">Kinase</keyword>
<dbReference type="InterPro" id="IPR036890">
    <property type="entry name" value="HATPase_C_sf"/>
</dbReference>
<dbReference type="EC" id="2.7.13.3" evidence="2"/>
<dbReference type="Pfam" id="PF02518">
    <property type="entry name" value="HATPase_c"/>
    <property type="match status" value="1"/>
</dbReference>
<evidence type="ECO:0000256" key="4">
    <source>
        <dbReference type="ARBA" id="ARBA00022777"/>
    </source>
</evidence>
<dbReference type="PANTHER" id="PTHR43711">
    <property type="entry name" value="TWO-COMPONENT HISTIDINE KINASE"/>
    <property type="match status" value="1"/>
</dbReference>
<dbReference type="InterPro" id="IPR003594">
    <property type="entry name" value="HATPase_dom"/>
</dbReference>
<dbReference type="SUPFAM" id="SSF55874">
    <property type="entry name" value="ATPase domain of HSP90 chaperone/DNA topoisomerase II/histidine kinase"/>
    <property type="match status" value="1"/>
</dbReference>
<evidence type="ECO:0000256" key="1">
    <source>
        <dbReference type="ARBA" id="ARBA00000085"/>
    </source>
</evidence>
<dbReference type="GO" id="GO:0000160">
    <property type="term" value="P:phosphorelay signal transduction system"/>
    <property type="evidence" value="ECO:0007669"/>
    <property type="project" value="UniProtKB-KW"/>
</dbReference>
<protein>
    <recommendedName>
        <fullName evidence="2">histidine kinase</fullName>
        <ecNumber evidence="2">2.7.13.3</ecNumber>
    </recommendedName>
</protein>
<proteinExistence type="predicted"/>
<dbReference type="RefSeq" id="WP_143044714.1">
    <property type="nucleotide sequence ID" value="NZ_FNPE01000045.1"/>
</dbReference>
<dbReference type="PANTHER" id="PTHR43711:SF1">
    <property type="entry name" value="HISTIDINE KINASE 1"/>
    <property type="match status" value="1"/>
</dbReference>
<evidence type="ECO:0000256" key="3">
    <source>
        <dbReference type="ARBA" id="ARBA00022679"/>
    </source>
</evidence>
<dbReference type="EMBL" id="FNPE01000045">
    <property type="protein sequence ID" value="SDZ61871.1"/>
    <property type="molecule type" value="Genomic_DNA"/>
</dbReference>
<feature type="non-terminal residue" evidence="7">
    <location>
        <position position="1"/>
    </location>
</feature>
<sequence>DICIAFSDQGPGIPPQELDKIFQPFVQSSKTKDGSGGTGLGLAICRKIIDAMDGTIVAGNGPAGGAIFTIVLPSRSAQETRPAELT</sequence>
<evidence type="ECO:0000313" key="8">
    <source>
        <dbReference type="Proteomes" id="UP000183417"/>
    </source>
</evidence>
<dbReference type="Gene3D" id="3.30.565.10">
    <property type="entry name" value="Histidine kinase-like ATPase, C-terminal domain"/>
    <property type="match status" value="1"/>
</dbReference>
<dbReference type="PRINTS" id="PR00344">
    <property type="entry name" value="BCTRLSENSOR"/>
</dbReference>
<dbReference type="AlphaFoldDB" id="A0A1H3UIM8"/>
<dbReference type="InterPro" id="IPR005467">
    <property type="entry name" value="His_kinase_dom"/>
</dbReference>
<dbReference type="PROSITE" id="PS50109">
    <property type="entry name" value="HIS_KIN"/>
    <property type="match status" value="1"/>
</dbReference>